<dbReference type="EMBL" id="BMHZ01000006">
    <property type="protein sequence ID" value="GGH19434.1"/>
    <property type="molecule type" value="Genomic_DNA"/>
</dbReference>
<keyword evidence="1" id="KW-0472">Membrane</keyword>
<reference evidence="2" key="4">
    <citation type="submission" date="2024-05" db="EMBL/GenBank/DDBJ databases">
        <authorList>
            <person name="Sun Q."/>
            <person name="Zhou Y."/>
        </authorList>
    </citation>
    <scope>NUCLEOTIDE SEQUENCE</scope>
    <source>
        <strain evidence="2">CGMCC 1.15287</strain>
    </source>
</reference>
<dbReference type="AlphaFoldDB" id="A0A7W6K6H6"/>
<reference evidence="2" key="1">
    <citation type="journal article" date="2014" name="Int. J. Syst. Evol. Microbiol.">
        <title>Complete genome of a new Firmicutes species belonging to the dominant human colonic microbiota ('Ruminococcus bicirculans') reveals two chromosomes and a selective capacity to utilize plant glucans.</title>
        <authorList>
            <consortium name="NISC Comparative Sequencing Program"/>
            <person name="Wegmann U."/>
            <person name="Louis P."/>
            <person name="Goesmann A."/>
            <person name="Henrissat B."/>
            <person name="Duncan S.H."/>
            <person name="Flint H.J."/>
        </authorList>
    </citation>
    <scope>NUCLEOTIDE SEQUENCE</scope>
    <source>
        <strain evidence="2">CGMCC 1.15287</strain>
    </source>
</reference>
<keyword evidence="1" id="KW-1133">Transmembrane helix</keyword>
<accession>A0A7W6K6H6</accession>
<dbReference type="Proteomes" id="UP000642938">
    <property type="component" value="Unassembled WGS sequence"/>
</dbReference>
<proteinExistence type="predicted"/>
<gene>
    <name evidence="2" type="ORF">GCM10007422_44260</name>
    <name evidence="3" type="ORF">GGQ60_000020</name>
</gene>
<reference evidence="5" key="2">
    <citation type="journal article" date="2019" name="Int. J. Syst. Evol. Microbiol.">
        <title>The Global Catalogue of Microorganisms (GCM) 10K type strain sequencing project: providing services to taxonomists for standard genome sequencing and annotation.</title>
        <authorList>
            <consortium name="The Broad Institute Genomics Platform"/>
            <consortium name="The Broad Institute Genome Sequencing Center for Infectious Disease"/>
            <person name="Wu L."/>
            <person name="Ma J."/>
        </authorList>
    </citation>
    <scope>NUCLEOTIDE SEQUENCE [LARGE SCALE GENOMIC DNA]</scope>
    <source>
        <strain evidence="5">CGMCC 1.15287</strain>
    </source>
</reference>
<name>A0A7W6K6H6_9SPHI</name>
<feature type="transmembrane region" description="Helical" evidence="1">
    <location>
        <begin position="12"/>
        <end position="33"/>
    </location>
</feature>
<feature type="transmembrane region" description="Helical" evidence="1">
    <location>
        <begin position="39"/>
        <end position="67"/>
    </location>
</feature>
<evidence type="ECO:0000313" key="4">
    <source>
        <dbReference type="Proteomes" id="UP000532273"/>
    </source>
</evidence>
<protein>
    <submittedName>
        <fullName evidence="3">Putative membrane protein</fullName>
    </submittedName>
</protein>
<dbReference type="EMBL" id="JACIEF010000001">
    <property type="protein sequence ID" value="MBB4106060.1"/>
    <property type="molecule type" value="Genomic_DNA"/>
</dbReference>
<reference evidence="3 4" key="3">
    <citation type="submission" date="2020-08" db="EMBL/GenBank/DDBJ databases">
        <title>Genomic Encyclopedia of Type Strains, Phase IV (KMG-IV): sequencing the most valuable type-strain genomes for metagenomic binning, comparative biology and taxonomic classification.</title>
        <authorList>
            <person name="Goeker M."/>
        </authorList>
    </citation>
    <scope>NUCLEOTIDE SEQUENCE [LARGE SCALE GENOMIC DNA]</scope>
    <source>
        <strain evidence="3 4">DSM 100774</strain>
    </source>
</reference>
<sequence>MKINTTSGTLYFFAAFLILLSFLLLVFFFYLHINWNEFFNAAIIFLPIAAGMFIAAVLLFTGIYLVIKGINRGKEKTHIRYL</sequence>
<evidence type="ECO:0000313" key="2">
    <source>
        <dbReference type="EMBL" id="GGH19434.1"/>
    </source>
</evidence>
<evidence type="ECO:0000256" key="1">
    <source>
        <dbReference type="SAM" id="Phobius"/>
    </source>
</evidence>
<evidence type="ECO:0000313" key="5">
    <source>
        <dbReference type="Proteomes" id="UP000642938"/>
    </source>
</evidence>
<organism evidence="3 4">
    <name type="scientific">Pedobacter zeae</name>
    <dbReference type="NCBI Taxonomy" id="1737356"/>
    <lineage>
        <taxon>Bacteria</taxon>
        <taxon>Pseudomonadati</taxon>
        <taxon>Bacteroidota</taxon>
        <taxon>Sphingobacteriia</taxon>
        <taxon>Sphingobacteriales</taxon>
        <taxon>Sphingobacteriaceae</taxon>
        <taxon>Pedobacter</taxon>
    </lineage>
</organism>
<comment type="caution">
    <text evidence="3">The sequence shown here is derived from an EMBL/GenBank/DDBJ whole genome shotgun (WGS) entry which is preliminary data.</text>
</comment>
<evidence type="ECO:0000313" key="3">
    <source>
        <dbReference type="EMBL" id="MBB4106060.1"/>
    </source>
</evidence>
<keyword evidence="5" id="KW-1185">Reference proteome</keyword>
<dbReference type="Proteomes" id="UP000532273">
    <property type="component" value="Unassembled WGS sequence"/>
</dbReference>
<keyword evidence="1" id="KW-0812">Transmembrane</keyword>
<dbReference type="RefSeq" id="WP_183759366.1">
    <property type="nucleotide sequence ID" value="NZ_BMHZ01000006.1"/>
</dbReference>